<feature type="signal peptide" evidence="2">
    <location>
        <begin position="1"/>
        <end position="17"/>
    </location>
</feature>
<dbReference type="Pfam" id="PF07687">
    <property type="entry name" value="M20_dimer"/>
    <property type="match status" value="1"/>
</dbReference>
<keyword evidence="5" id="KW-1185">Reference proteome</keyword>
<evidence type="ECO:0000313" key="5">
    <source>
        <dbReference type="Proteomes" id="UP000837932"/>
    </source>
</evidence>
<evidence type="ECO:0000256" key="1">
    <source>
        <dbReference type="ARBA" id="ARBA00022801"/>
    </source>
</evidence>
<evidence type="ECO:0000259" key="3">
    <source>
        <dbReference type="Pfam" id="PF07687"/>
    </source>
</evidence>
<evidence type="ECO:0000313" key="4">
    <source>
        <dbReference type="EMBL" id="CAH0995484.1"/>
    </source>
</evidence>
<name>A0ABM9AQD1_9BACT</name>
<dbReference type="Gene3D" id="3.30.70.360">
    <property type="match status" value="1"/>
</dbReference>
<dbReference type="InterPro" id="IPR002933">
    <property type="entry name" value="Peptidase_M20"/>
</dbReference>
<dbReference type="InterPro" id="IPR052030">
    <property type="entry name" value="Peptidase_M20/M20A_hydrolases"/>
</dbReference>
<dbReference type="GO" id="GO:0016787">
    <property type="term" value="F:hydrolase activity"/>
    <property type="evidence" value="ECO:0007669"/>
    <property type="project" value="UniProtKB-KW"/>
</dbReference>
<dbReference type="InterPro" id="IPR036264">
    <property type="entry name" value="Bact_exopeptidase_dim_dom"/>
</dbReference>
<dbReference type="RefSeq" id="WP_238806036.1">
    <property type="nucleotide sequence ID" value="NZ_CAKLPY010000001.1"/>
</dbReference>
<dbReference type="InterPro" id="IPR017439">
    <property type="entry name" value="Amidohydrolase"/>
</dbReference>
<dbReference type="NCBIfam" id="TIGR01891">
    <property type="entry name" value="amidohydrolases"/>
    <property type="match status" value="1"/>
</dbReference>
<reference evidence="4" key="1">
    <citation type="submission" date="2021-12" db="EMBL/GenBank/DDBJ databases">
        <authorList>
            <person name="Rodrigo-Torres L."/>
            <person name="Arahal R. D."/>
            <person name="Lucena T."/>
        </authorList>
    </citation>
    <scope>NUCLEOTIDE SEQUENCE</scope>
    <source>
        <strain evidence="4">CECT 8858</strain>
    </source>
</reference>
<proteinExistence type="predicted"/>
<dbReference type="InterPro" id="IPR017145">
    <property type="entry name" value="Aminobenzoyl-glu_utiliz_pB"/>
</dbReference>
<dbReference type="Pfam" id="PF01546">
    <property type="entry name" value="Peptidase_M20"/>
    <property type="match status" value="1"/>
</dbReference>
<keyword evidence="1 4" id="KW-0378">Hydrolase</keyword>
<dbReference type="PANTHER" id="PTHR30575:SF0">
    <property type="entry name" value="XAA-ARG DIPEPTIDASE"/>
    <property type="match status" value="1"/>
</dbReference>
<feature type="domain" description="Peptidase M20 dimerisation" evidence="3">
    <location>
        <begin position="201"/>
        <end position="294"/>
    </location>
</feature>
<dbReference type="PANTHER" id="PTHR30575">
    <property type="entry name" value="PEPTIDASE M20"/>
    <property type="match status" value="1"/>
</dbReference>
<dbReference type="SUPFAM" id="SSF53187">
    <property type="entry name" value="Zn-dependent exopeptidases"/>
    <property type="match status" value="1"/>
</dbReference>
<keyword evidence="2" id="KW-0732">Signal</keyword>
<dbReference type="EC" id="3.5.1.-" evidence="4"/>
<feature type="chain" id="PRO_5045982035" evidence="2">
    <location>
        <begin position="18"/>
        <end position="473"/>
    </location>
</feature>
<dbReference type="InterPro" id="IPR011650">
    <property type="entry name" value="Peptidase_M20_dimer"/>
</dbReference>
<dbReference type="EMBL" id="CAKLPY010000001">
    <property type="protein sequence ID" value="CAH0995484.1"/>
    <property type="molecule type" value="Genomic_DNA"/>
</dbReference>
<dbReference type="Proteomes" id="UP000837932">
    <property type="component" value="Unassembled WGS sequence"/>
</dbReference>
<comment type="caution">
    <text evidence="4">The sequence shown here is derived from an EMBL/GenBank/DDBJ whole genome shotgun (WGS) entry which is preliminary data.</text>
</comment>
<dbReference type="SUPFAM" id="SSF55031">
    <property type="entry name" value="Bacterial exopeptidase dimerisation domain"/>
    <property type="match status" value="1"/>
</dbReference>
<dbReference type="Gene3D" id="3.40.630.10">
    <property type="entry name" value="Zn peptidases"/>
    <property type="match status" value="1"/>
</dbReference>
<organism evidence="4 5">
    <name type="scientific">Emticicia aquatica</name>
    <dbReference type="NCBI Taxonomy" id="1681835"/>
    <lineage>
        <taxon>Bacteria</taxon>
        <taxon>Pseudomonadati</taxon>
        <taxon>Bacteroidota</taxon>
        <taxon>Cytophagia</taxon>
        <taxon>Cytophagales</taxon>
        <taxon>Leadbetterellaceae</taxon>
        <taxon>Emticicia</taxon>
    </lineage>
</organism>
<accession>A0ABM9AQD1</accession>
<evidence type="ECO:0000256" key="2">
    <source>
        <dbReference type="SAM" id="SignalP"/>
    </source>
</evidence>
<dbReference type="PIRSF" id="PIRSF037227">
    <property type="entry name" value="Aminobenzoyl-glu_utiliz_pB"/>
    <property type="match status" value="1"/>
</dbReference>
<gene>
    <name evidence="4" type="primary">abgB_2</name>
    <name evidence="4" type="ORF">EMA8858_01607</name>
</gene>
<protein>
    <submittedName>
        <fullName evidence="4">p-aminobenzoyl-glutamate hydrolase subunit B</fullName>
        <ecNumber evidence="4">3.5.1.-</ecNumber>
    </submittedName>
</protein>
<sequence length="473" mass="50887">MKHLFLLLSLVSMSIIAQTPKDKMLESISKKEMYYGGIAKQIWNYAEVGYQETKSSTLLQETLSKEGFKIEKGVAGIPTAFTATFGEGKPVIGILGEFDALPGLSQDSTTDQKSVGGIAGHACGHHLFGTASAAAAIAVKEYMKTNNIKGTLRFYGTPAEEGGSGKVYMVRDGLFNDVDVVVHWHPGSSNSASFGTSLANKSGKFRFYGVSAHAAASPEKGRSALDGVEAMDNMVNMLREHVPSDTRIHYVITNGGKAPNVVPDFAEVYYYARSPRRTDVMDVWSRIEKAAKGAAMGTDTRVDWELTGGTYELLANETLAKVMHANLTKVGGINYTAEEKAFAEKISKTLGVENVKYEDATGIKPLAAERGAGGSTDVGDVSWTVPTVGLTTATWVPGTPAHSWQAVAAGGMSIGRKGMLVAAKTLALTAAELFENEQLRKDARIEFEKARGSKEFKYQALVGDRKPALDYRK</sequence>